<dbReference type="Gene3D" id="1.20.1280.50">
    <property type="match status" value="1"/>
</dbReference>
<dbReference type="RefSeq" id="XP_043039279.1">
    <property type="nucleotide sequence ID" value="XM_043186453.1"/>
</dbReference>
<dbReference type="OrthoDB" id="2992862at2759"/>
<dbReference type="SUPFAM" id="SSF81383">
    <property type="entry name" value="F-box domain"/>
    <property type="match status" value="1"/>
</dbReference>
<dbReference type="AlphaFoldDB" id="A0A9P7VRW3"/>
<evidence type="ECO:0000256" key="1">
    <source>
        <dbReference type="SAM" id="MobiDB-lite"/>
    </source>
</evidence>
<dbReference type="Proteomes" id="UP000812287">
    <property type="component" value="Unassembled WGS sequence"/>
</dbReference>
<accession>A0A9P7VRW3</accession>
<comment type="caution">
    <text evidence="2">The sequence shown here is derived from an EMBL/GenBank/DDBJ whole genome shotgun (WGS) entry which is preliminary data.</text>
</comment>
<evidence type="ECO:0000313" key="3">
    <source>
        <dbReference type="Proteomes" id="UP000812287"/>
    </source>
</evidence>
<dbReference type="GeneID" id="66108750"/>
<sequence length="532" mass="59670">MHTIQGKSLRTYSSPVAPLLFSNALPSGSDRPTILSLIADAEEALRAFDQQTATVRAKFAQYLDFHRSLLTPIRLLPEDVLLKIFEHGCVEARSTALDLNSMPWLLTRVCSHWRSLVRSTPTLWRFFRVVDRDCYRYKESRQLEIVGEFLRLSGQCPLHISMESADVPFLDILISQGMRWHTATIPLMSYMLDDLPPAANFPLLRTVTIMDEPDEDSDDLTSEVDVFQHAPLLTAATIRTESRSMFKFHALTHLTVLCLGNNWGDVVRQLNAVASTLTHCTLSFDDQQGILGLPPSTDATLPHLLSLTVREPKDFDVSNKDYSHFLGHLTLPSLTSFAFHAFSHYHSIAEAVVSLIRRSQCSLTSLEVNSREVTPILNLTSRLTHLTVTSRTIANGNLNCLVCSNTSSPLVPKLEVLTLDVRPLEFEYHSTAEIISKYVNLIVNIIESRRLDDVQTLKGGINCLRVVRFLSPEHGNDSLIQNVTARLKKEQEEGLIIEHVSSEVDVDEAYLSAGPSEEEDSSSWTSDSDSNW</sequence>
<evidence type="ECO:0000313" key="2">
    <source>
        <dbReference type="EMBL" id="KAG7445779.1"/>
    </source>
</evidence>
<keyword evidence="3" id="KW-1185">Reference proteome</keyword>
<name>A0A9P7VRW3_9AGAR</name>
<dbReference type="EMBL" id="MU250536">
    <property type="protein sequence ID" value="KAG7445779.1"/>
    <property type="molecule type" value="Genomic_DNA"/>
</dbReference>
<reference evidence="2" key="1">
    <citation type="submission" date="2020-11" db="EMBL/GenBank/DDBJ databases">
        <title>Adaptations for nitrogen fixation in a non-lichenized fungal sporocarp promotes dispersal by wood-feeding termites.</title>
        <authorList>
            <consortium name="DOE Joint Genome Institute"/>
            <person name="Koch R.A."/>
            <person name="Yoon G."/>
            <person name="Arayal U."/>
            <person name="Lail K."/>
            <person name="Amirebrahimi M."/>
            <person name="Labutti K."/>
            <person name="Lipzen A."/>
            <person name="Riley R."/>
            <person name="Barry K."/>
            <person name="Henrissat B."/>
            <person name="Grigoriev I.V."/>
            <person name="Herr J.R."/>
            <person name="Aime M.C."/>
        </authorList>
    </citation>
    <scope>NUCLEOTIDE SEQUENCE</scope>
    <source>
        <strain evidence="2">MCA 3950</strain>
    </source>
</reference>
<gene>
    <name evidence="2" type="ORF">BT62DRAFT_932946</name>
</gene>
<protein>
    <recommendedName>
        <fullName evidence="4">F-box domain-containing protein</fullName>
    </recommendedName>
</protein>
<organism evidence="2 3">
    <name type="scientific">Guyanagaster necrorhizus</name>
    <dbReference type="NCBI Taxonomy" id="856835"/>
    <lineage>
        <taxon>Eukaryota</taxon>
        <taxon>Fungi</taxon>
        <taxon>Dikarya</taxon>
        <taxon>Basidiomycota</taxon>
        <taxon>Agaricomycotina</taxon>
        <taxon>Agaricomycetes</taxon>
        <taxon>Agaricomycetidae</taxon>
        <taxon>Agaricales</taxon>
        <taxon>Marasmiineae</taxon>
        <taxon>Physalacriaceae</taxon>
        <taxon>Guyanagaster</taxon>
    </lineage>
</organism>
<feature type="compositionally biased region" description="Low complexity" evidence="1">
    <location>
        <begin position="522"/>
        <end position="532"/>
    </location>
</feature>
<dbReference type="InterPro" id="IPR036047">
    <property type="entry name" value="F-box-like_dom_sf"/>
</dbReference>
<feature type="region of interest" description="Disordered" evidence="1">
    <location>
        <begin position="508"/>
        <end position="532"/>
    </location>
</feature>
<proteinExistence type="predicted"/>
<evidence type="ECO:0008006" key="4">
    <source>
        <dbReference type="Google" id="ProtNLM"/>
    </source>
</evidence>